<protein>
    <recommendedName>
        <fullName evidence="9">Beta-glucuronidase C-terminal domain-containing protein</fullName>
    </recommendedName>
</protein>
<feature type="domain" description="Beta-glucuronidase C-terminal" evidence="6">
    <location>
        <begin position="946"/>
        <end position="1043"/>
    </location>
</feature>
<evidence type="ECO:0000313" key="7">
    <source>
        <dbReference type="EMBL" id="KAF9875040.1"/>
    </source>
</evidence>
<dbReference type="InterPro" id="IPR017853">
    <property type="entry name" value="GH"/>
</dbReference>
<dbReference type="Pfam" id="PF00150">
    <property type="entry name" value="Cellulase"/>
    <property type="match status" value="1"/>
</dbReference>
<evidence type="ECO:0000259" key="6">
    <source>
        <dbReference type="Pfam" id="PF16862"/>
    </source>
</evidence>
<reference evidence="7" key="1">
    <citation type="submission" date="2020-03" db="EMBL/GenBank/DDBJ databases">
        <authorList>
            <person name="He L."/>
        </authorList>
    </citation>
    <scope>NUCLEOTIDE SEQUENCE</scope>
    <source>
        <strain evidence="7">CkLH20</strain>
    </source>
</reference>
<keyword evidence="4" id="KW-0040">ANK repeat</keyword>
<dbReference type="Pfam" id="PF12796">
    <property type="entry name" value="Ank_2"/>
    <property type="match status" value="1"/>
</dbReference>
<dbReference type="Proteomes" id="UP000781932">
    <property type="component" value="Unassembled WGS sequence"/>
</dbReference>
<dbReference type="PANTHER" id="PTHR36183:SF2">
    <property type="entry name" value="BETA-GLUCURONIDASE C-TERMINAL DOMAIN-CONTAINING PROTEIN"/>
    <property type="match status" value="1"/>
</dbReference>
<dbReference type="Gene3D" id="3.20.20.80">
    <property type="entry name" value="Glycosidases"/>
    <property type="match status" value="1"/>
</dbReference>
<keyword evidence="2" id="KW-0378">Hydrolase</keyword>
<feature type="domain" description="Glycoside hydrolase family 5" evidence="5">
    <location>
        <begin position="677"/>
        <end position="839"/>
    </location>
</feature>
<feature type="repeat" description="ANK" evidence="4">
    <location>
        <begin position="335"/>
        <end position="367"/>
    </location>
</feature>
<evidence type="ECO:0000259" key="5">
    <source>
        <dbReference type="Pfam" id="PF00150"/>
    </source>
</evidence>
<proteinExistence type="inferred from homology"/>
<dbReference type="InterPro" id="IPR002110">
    <property type="entry name" value="Ankyrin_rpt"/>
</dbReference>
<dbReference type="InterPro" id="IPR031728">
    <property type="entry name" value="GlcAase_C"/>
</dbReference>
<dbReference type="SUPFAM" id="SSF48403">
    <property type="entry name" value="Ankyrin repeat"/>
    <property type="match status" value="2"/>
</dbReference>
<gene>
    <name evidence="7" type="ORF">CkaCkLH20_07306</name>
</gene>
<dbReference type="PANTHER" id="PTHR36183">
    <property type="entry name" value="BETA-GLUCURONIDASE"/>
    <property type="match status" value="1"/>
</dbReference>
<dbReference type="RefSeq" id="XP_038744501.1">
    <property type="nucleotide sequence ID" value="XM_038890023.1"/>
</dbReference>
<dbReference type="GO" id="GO:0004553">
    <property type="term" value="F:hydrolase activity, hydrolyzing O-glycosyl compounds"/>
    <property type="evidence" value="ECO:0007669"/>
    <property type="project" value="InterPro"/>
</dbReference>
<dbReference type="PROSITE" id="PS50297">
    <property type="entry name" value="ANK_REP_REGION"/>
    <property type="match status" value="1"/>
</dbReference>
<dbReference type="OrthoDB" id="2796951at2759"/>
<comment type="similarity">
    <text evidence="1">Belongs to the glycosyl hydrolase 5 (cellulase A) family.</text>
</comment>
<keyword evidence="8" id="KW-1185">Reference proteome</keyword>
<evidence type="ECO:0000256" key="2">
    <source>
        <dbReference type="ARBA" id="ARBA00022801"/>
    </source>
</evidence>
<evidence type="ECO:0000313" key="8">
    <source>
        <dbReference type="Proteomes" id="UP000781932"/>
    </source>
</evidence>
<dbReference type="InterPro" id="IPR036770">
    <property type="entry name" value="Ankyrin_rpt-contain_sf"/>
</dbReference>
<evidence type="ECO:0008006" key="9">
    <source>
        <dbReference type="Google" id="ProtNLM"/>
    </source>
</evidence>
<comment type="caution">
    <text evidence="7">The sequence shown here is derived from an EMBL/GenBank/DDBJ whole genome shotgun (WGS) entry which is preliminary data.</text>
</comment>
<dbReference type="Gene3D" id="1.25.40.20">
    <property type="entry name" value="Ankyrin repeat-containing domain"/>
    <property type="match status" value="3"/>
</dbReference>
<evidence type="ECO:0000256" key="3">
    <source>
        <dbReference type="ARBA" id="ARBA00023295"/>
    </source>
</evidence>
<evidence type="ECO:0000256" key="1">
    <source>
        <dbReference type="ARBA" id="ARBA00005641"/>
    </source>
</evidence>
<keyword evidence="3" id="KW-0326">Glycosidase</keyword>
<dbReference type="Pfam" id="PF16862">
    <property type="entry name" value="Glyco_hydro_79C"/>
    <property type="match status" value="1"/>
</dbReference>
<dbReference type="GO" id="GO:0000272">
    <property type="term" value="P:polysaccharide catabolic process"/>
    <property type="evidence" value="ECO:0007669"/>
    <property type="project" value="InterPro"/>
</dbReference>
<evidence type="ECO:0000256" key="4">
    <source>
        <dbReference type="PROSITE-ProRule" id="PRU00023"/>
    </source>
</evidence>
<dbReference type="SMART" id="SM00248">
    <property type="entry name" value="ANK"/>
    <property type="match status" value="10"/>
</dbReference>
<dbReference type="InterPro" id="IPR052974">
    <property type="entry name" value="GH79_Enzymes"/>
</dbReference>
<dbReference type="PRINTS" id="PR01415">
    <property type="entry name" value="ANKYRIN"/>
</dbReference>
<reference evidence="7" key="2">
    <citation type="submission" date="2020-11" db="EMBL/GenBank/DDBJ databases">
        <title>Whole genome sequencing of Colletotrichum sp.</title>
        <authorList>
            <person name="Li H."/>
        </authorList>
    </citation>
    <scope>NUCLEOTIDE SEQUENCE</scope>
    <source>
        <strain evidence="7">CkLH20</strain>
    </source>
</reference>
<dbReference type="InterPro" id="IPR001547">
    <property type="entry name" value="Glyco_hydro_5"/>
</dbReference>
<organism evidence="7 8">
    <name type="scientific">Colletotrichum karsti</name>
    <dbReference type="NCBI Taxonomy" id="1095194"/>
    <lineage>
        <taxon>Eukaryota</taxon>
        <taxon>Fungi</taxon>
        <taxon>Dikarya</taxon>
        <taxon>Ascomycota</taxon>
        <taxon>Pezizomycotina</taxon>
        <taxon>Sordariomycetes</taxon>
        <taxon>Hypocreomycetidae</taxon>
        <taxon>Glomerellales</taxon>
        <taxon>Glomerellaceae</taxon>
        <taxon>Colletotrichum</taxon>
        <taxon>Colletotrichum boninense species complex</taxon>
    </lineage>
</organism>
<name>A0A9P6LJL8_9PEZI</name>
<dbReference type="GeneID" id="62163097"/>
<dbReference type="SUPFAM" id="SSF51445">
    <property type="entry name" value="(Trans)glycosidases"/>
    <property type="match status" value="1"/>
</dbReference>
<dbReference type="EMBL" id="JAATWM020000023">
    <property type="protein sequence ID" value="KAF9875040.1"/>
    <property type="molecule type" value="Genomic_DNA"/>
</dbReference>
<dbReference type="AlphaFoldDB" id="A0A9P6LJL8"/>
<accession>A0A9P6LJL8</accession>
<dbReference type="PROSITE" id="PS50088">
    <property type="entry name" value="ANK_REPEAT"/>
    <property type="match status" value="1"/>
</dbReference>
<sequence length="1060" mass="116299">MDLTTLKIPPFYEVVQPYLDTGNRDYLAKVLKHWSLAVDPDRNIRYALHDAIFRDDEAAVRMILDAGVDPGMRQVHDPNFTPLLAAAQHGRLEIARLLWQVVGPAGRLYPGKRSALSCLQVAARNGHADLVVYFLEVYADWTDEDKQHTLQDAAYSWCDDVVALLLARIDFEPSALQGALERVVQGRMILPEAPTRRPPRTEDYVHQQNVVRQLIDAGANPEVRRRQYFNQSLIHMASIVRYSIGALRGLLERGVDVNTQDSEGRTALKRLVSRPPLSTDVLRVLLQHGASLEMVGEAGESLFHTIAHNGTTEQLQLCLSYSPNSLASIRSQTSHGETLLHYAAAGGRDDIVKLLLEHGLDVNAVTSNGWTPLLCALSPTNFKREQCAYRAAELLLQKGASAQIVTDEGWSPLHALATWPTARDEETRNWATRLAQDLISRGAPVDAEPRLIQDPDINMSKLRDMWGFRMERFVEGLQPVTQSPWDMSDDTTPLMWAMWSNAIGVFETIRTHLDSVLAMGLLWGATALLAARAAQAYPAAGSSTSTAAALSVPKTAAGASIPHSNSFASFSFEPAFWVEFFGNASTPNNLTFGVLDRIHEHGGFPIIRPGGITMDSMIFDPEGPDSVRTTSAAGGVWRTTVGPGYYESWNNFPEGTKFISTLNFGNESLEIAKGLAVASTKYQADKIAYFELGNEPTNYKSTRWNFSTQAYVDQWKEYTHDIDAAVNETGISLSSERWWASSATTDDSGLEVRPIALIPAGVDSENQVGVYSIHSYGFSTCDPARAARATIENILNHTELVRYCDEEIYPSARAALDVGKSWNIGEFNSISCSGQPNVTDTFAQALWVVDSELIYATRNASATHLHMGATLVLQSADQSNSPGENGTPGFSTYSMLYPRDTAKRGPARTLPSFLAQLFMAEAFAVQGTRVRALEAPAGVDSERFSAWAFYVEDKISKVALVNMKPYYANSASDFTVSVDLSSLADAANGTVYAKRMTAPYVNTGDSKLSTWAGQSFPQGEPEGETDIEKVEGSVDVRGSEAVLIFFNPEEVYGLKDTSVA</sequence>